<evidence type="ECO:0000256" key="2">
    <source>
        <dbReference type="ARBA" id="ARBA00022679"/>
    </source>
</evidence>
<keyword evidence="5" id="KW-0255">Endonuclease</keyword>
<dbReference type="InterPro" id="IPR050951">
    <property type="entry name" value="Retrovirus_Pol_polyprotein"/>
</dbReference>
<dbReference type="GO" id="GO:0003964">
    <property type="term" value="F:RNA-directed DNA polymerase activity"/>
    <property type="evidence" value="ECO:0007669"/>
    <property type="project" value="UniProtKB-KW"/>
</dbReference>
<evidence type="ECO:0000313" key="11">
    <source>
        <dbReference type="EMBL" id="JAB63568.1"/>
    </source>
</evidence>
<feature type="domain" description="Integrase catalytic" evidence="10">
    <location>
        <begin position="1141"/>
        <end position="1299"/>
    </location>
</feature>
<dbReference type="Pfam" id="PF17921">
    <property type="entry name" value="Integrase_H2C2"/>
    <property type="match status" value="1"/>
</dbReference>
<keyword evidence="2" id="KW-0808">Transferase</keyword>
<dbReference type="Gene3D" id="3.30.70.270">
    <property type="match status" value="2"/>
</dbReference>
<name>V5GTK1_ANOGL</name>
<dbReference type="FunFam" id="1.10.340.70:FF:000001">
    <property type="entry name" value="Retrovirus-related Pol polyprotein from transposon gypsy-like Protein"/>
    <property type="match status" value="1"/>
</dbReference>
<dbReference type="Gene3D" id="1.10.340.70">
    <property type="match status" value="1"/>
</dbReference>
<dbReference type="CDD" id="cd01647">
    <property type="entry name" value="RT_LTR"/>
    <property type="match status" value="1"/>
</dbReference>
<evidence type="ECO:0000256" key="4">
    <source>
        <dbReference type="ARBA" id="ARBA00022722"/>
    </source>
</evidence>
<dbReference type="FunFam" id="3.30.70.270:FF:000020">
    <property type="entry name" value="Transposon Tf2-6 polyprotein-like Protein"/>
    <property type="match status" value="1"/>
</dbReference>
<evidence type="ECO:0000256" key="3">
    <source>
        <dbReference type="ARBA" id="ARBA00022695"/>
    </source>
</evidence>
<dbReference type="InterPro" id="IPR021109">
    <property type="entry name" value="Peptidase_aspartic_dom_sf"/>
</dbReference>
<dbReference type="GO" id="GO:0042575">
    <property type="term" value="C:DNA polymerase complex"/>
    <property type="evidence" value="ECO:0007669"/>
    <property type="project" value="UniProtKB-ARBA"/>
</dbReference>
<dbReference type="InterPro" id="IPR036397">
    <property type="entry name" value="RNaseH_sf"/>
</dbReference>
<dbReference type="Pfam" id="PF00665">
    <property type="entry name" value="rve"/>
    <property type="match status" value="1"/>
</dbReference>
<evidence type="ECO:0000259" key="9">
    <source>
        <dbReference type="PROSITE" id="PS50878"/>
    </source>
</evidence>
<dbReference type="CDD" id="cd09274">
    <property type="entry name" value="RNase_HI_RT_Ty3"/>
    <property type="match status" value="1"/>
</dbReference>
<dbReference type="FunFam" id="3.30.70.270:FF:000003">
    <property type="entry name" value="Transposon Ty3-G Gag-Pol polyprotein"/>
    <property type="match status" value="1"/>
</dbReference>
<dbReference type="SUPFAM" id="SSF50630">
    <property type="entry name" value="Acid proteases"/>
    <property type="match status" value="1"/>
</dbReference>
<proteinExistence type="predicted"/>
<dbReference type="InterPro" id="IPR041373">
    <property type="entry name" value="RT_RNaseH"/>
</dbReference>
<dbReference type="PROSITE" id="PS50994">
    <property type="entry name" value="INTEGRASE"/>
    <property type="match status" value="1"/>
</dbReference>
<keyword evidence="6" id="KW-0378">Hydrolase</keyword>
<dbReference type="Pfam" id="PF17917">
    <property type="entry name" value="RT_RNaseH"/>
    <property type="match status" value="1"/>
</dbReference>
<gene>
    <name evidence="11" type="primary">YG31B</name>
</gene>
<keyword evidence="7" id="KW-0695">RNA-directed DNA polymerase</keyword>
<accession>V5GTK1</accession>
<feature type="region of interest" description="Disordered" evidence="8">
    <location>
        <begin position="274"/>
        <end position="326"/>
    </location>
</feature>
<keyword evidence="4" id="KW-0540">Nuclease</keyword>
<dbReference type="InterPro" id="IPR001969">
    <property type="entry name" value="Aspartic_peptidase_AS"/>
</dbReference>
<dbReference type="InterPro" id="IPR012337">
    <property type="entry name" value="RNaseH-like_sf"/>
</dbReference>
<evidence type="ECO:0000256" key="8">
    <source>
        <dbReference type="SAM" id="MobiDB-lite"/>
    </source>
</evidence>
<dbReference type="Gene3D" id="3.10.10.10">
    <property type="entry name" value="HIV Type 1 Reverse Transcriptase, subunit A, domain 1"/>
    <property type="match status" value="1"/>
</dbReference>
<feature type="domain" description="Reverse transcriptase" evidence="9">
    <location>
        <begin position="557"/>
        <end position="768"/>
    </location>
</feature>
<dbReference type="GO" id="GO:0003676">
    <property type="term" value="F:nucleic acid binding"/>
    <property type="evidence" value="ECO:0007669"/>
    <property type="project" value="InterPro"/>
</dbReference>
<dbReference type="Gene3D" id="2.40.70.10">
    <property type="entry name" value="Acid Proteases"/>
    <property type="match status" value="1"/>
</dbReference>
<dbReference type="PANTHER" id="PTHR37984">
    <property type="entry name" value="PROTEIN CBG26694"/>
    <property type="match status" value="1"/>
</dbReference>
<dbReference type="InterPro" id="IPR001584">
    <property type="entry name" value="Integrase_cat-core"/>
</dbReference>
<dbReference type="Gene3D" id="3.30.420.10">
    <property type="entry name" value="Ribonuclease H-like superfamily/Ribonuclease H"/>
    <property type="match status" value="1"/>
</dbReference>
<evidence type="ECO:0000256" key="1">
    <source>
        <dbReference type="ARBA" id="ARBA00012493"/>
    </source>
</evidence>
<organism evidence="11">
    <name type="scientific">Anoplophora glabripennis</name>
    <name type="common">Asian longhorn beetle</name>
    <name type="synonym">Anoplophora nobilis</name>
    <dbReference type="NCBI Taxonomy" id="217634"/>
    <lineage>
        <taxon>Eukaryota</taxon>
        <taxon>Metazoa</taxon>
        <taxon>Ecdysozoa</taxon>
        <taxon>Arthropoda</taxon>
        <taxon>Hexapoda</taxon>
        <taxon>Insecta</taxon>
        <taxon>Pterygota</taxon>
        <taxon>Neoptera</taxon>
        <taxon>Endopterygota</taxon>
        <taxon>Coleoptera</taxon>
        <taxon>Polyphaga</taxon>
        <taxon>Cucujiformia</taxon>
        <taxon>Chrysomeloidea</taxon>
        <taxon>Cerambycidae</taxon>
        <taxon>Lamiinae</taxon>
        <taxon>Lamiini</taxon>
        <taxon>Anoplophora</taxon>
    </lineage>
</organism>
<evidence type="ECO:0000256" key="7">
    <source>
        <dbReference type="ARBA" id="ARBA00022918"/>
    </source>
</evidence>
<feature type="region of interest" description="Disordered" evidence="8">
    <location>
        <begin position="1"/>
        <end position="21"/>
    </location>
</feature>
<feature type="compositionally biased region" description="Basic and acidic residues" evidence="8">
    <location>
        <begin position="297"/>
        <end position="325"/>
    </location>
</feature>
<dbReference type="SUPFAM" id="SSF56672">
    <property type="entry name" value="DNA/RNA polymerases"/>
    <property type="match status" value="1"/>
</dbReference>
<evidence type="ECO:0000256" key="6">
    <source>
        <dbReference type="ARBA" id="ARBA00022801"/>
    </source>
</evidence>
<dbReference type="InterPro" id="IPR041588">
    <property type="entry name" value="Integrase_H2C2"/>
</dbReference>
<dbReference type="SUPFAM" id="SSF53098">
    <property type="entry name" value="Ribonuclease H-like"/>
    <property type="match status" value="1"/>
</dbReference>
<dbReference type="PROSITE" id="PS00141">
    <property type="entry name" value="ASP_PROTEASE"/>
    <property type="match status" value="1"/>
</dbReference>
<dbReference type="PANTHER" id="PTHR37984:SF5">
    <property type="entry name" value="PROTEIN NYNRIN-LIKE"/>
    <property type="match status" value="1"/>
</dbReference>
<dbReference type="FunFam" id="3.10.20.370:FF:000001">
    <property type="entry name" value="Retrovirus-related Pol polyprotein from transposon 17.6-like protein"/>
    <property type="match status" value="1"/>
</dbReference>
<dbReference type="CDD" id="cd00303">
    <property type="entry name" value="retropepsin_like"/>
    <property type="match status" value="1"/>
</dbReference>
<dbReference type="InterPro" id="IPR000477">
    <property type="entry name" value="RT_dom"/>
</dbReference>
<keyword evidence="3" id="KW-0548">Nucleotidyltransferase</keyword>
<sequence>MDTRNKNKSKEQDDVGESSKNEQIENTLINLTKLMEQININLCQNSKVLCSGMGEIKQSLLELSHSNINKNSELEKPVEDGRKEIHTVSGNINNSNNSRVGHYWSMWKELDGSSLQFTPDGGLHPVAFIRRIESLFDDAGVPENKRVALAVNALRESAADWGQIKQDCCRNFNDFKIMFFDRYWNVNIQRIAFRKLRFGTYERGSRADYFLKVVKEASYLDMPPKQEELIDIVVNHFPFEIQRGIVSLGLNTIDDVDRYLRKIDGTYFDEANIPGGNTNPIQNRTNRTNNNQSNWRNNDRVERYDRNGVNSREQRQVRPTNRDGNGDNVVATIFNRSYEDLVEEDKTVNVRKIVPVLNVKIESFLTTVLVDSGSQLTCVSQDYFDKILKIRSDVPTLPVNGVTVFGAIQNKGQQIKQQVFLNFEINEISFDFPCIVIPNLVRDVILGSDWMLEYSVVIDFEKFELRGIFKGTYQTVKLGVTSNNEVGVQEIRIEGDKLEIGVQRPEKRQYSVEEIKEVAFKAEVFVESDCERLNELLCEYQQIFSDQPGLMDVYHHEIVLRDSSPFHLKGYPIAHVYREEARSQIREMVEWGVIEKSQTEYVSPLVVVGKKDKSIRVCLDARFLNGRMVKDHVTPPDPNEFLFKFSPGQCLTTLDLSASYWQVPIIKDHRKYTGFSFEGDTYVFRVLPFGLSTSVGSFIRGLRIVLGDEIDKFVIMYVDDILVFSETAEDHFAHLRVIFTKLRDAGLTIKLRKCRFARRNIHFLGHILTPEGIQMDPDRIAAIMEFRAPRNIKELRSFLGLVNYDRRFCKGCSELVKPLLHVLKKKSKWNWGVRESDNFNKIKKAFLRVTMQAHPDPERRFYVRTDSSSFGLGACLYQLNKESGDPQVIAYYSRTLKGPELNYTVTELEALAIVASLKHWRIFVLGRDLTVVTDHKALSFLRTCKLLNSRLSRWVLYLQEYSFNIEYCRGSENVVADTLSRFPIVREEGSRMEVPDRSHIEIALLEDKSLSKKVYKNFKNILKAQSTDEFCCRVKAMLKEEDVPKRYSDWFIENEGLLFRRGVGTNPGHKLCIPKSQIVTLVAEEHQNNGHFGSAKCLAYLSRYYYWPKMRHTVRRIIAGCELCQKAKPCERLRGEMNSLVPNGPNEVTCLDIVGPLPVSRGGATQLLVVVDAFSKLVCLYALKRCTTKAILNALLNKYIVRVGKPRVVLSDNATYFSSHKWIEGLTEQGIGVAHTSVYFPQGNPTERVNKEIGRLLRSYCYAQHTRWGCVLKEIEGWLNRVLHDSTGFTPNQIHFSKDRENKIISNIPYPTKYEFHSNEIVLLARDNLLTKAAKRRERHTKLKRRL</sequence>
<dbReference type="Pfam" id="PF08284">
    <property type="entry name" value="RVP_2"/>
    <property type="match status" value="1"/>
</dbReference>
<dbReference type="EMBL" id="GALX01004898">
    <property type="protein sequence ID" value="JAB63568.1"/>
    <property type="molecule type" value="Transcribed_RNA"/>
</dbReference>
<dbReference type="InterPro" id="IPR043128">
    <property type="entry name" value="Rev_trsase/Diguanyl_cyclase"/>
</dbReference>
<dbReference type="GO" id="GO:0004519">
    <property type="term" value="F:endonuclease activity"/>
    <property type="evidence" value="ECO:0007669"/>
    <property type="project" value="UniProtKB-KW"/>
</dbReference>
<dbReference type="EC" id="2.7.7.49" evidence="1"/>
<evidence type="ECO:0000259" key="10">
    <source>
        <dbReference type="PROSITE" id="PS50994"/>
    </source>
</evidence>
<reference evidence="11" key="1">
    <citation type="submission" date="2013-07" db="EMBL/GenBank/DDBJ databases">
        <title>Midgut Transcriptome Profiling of Anoplphora glabripennis, a Lignocellulose Degrading, Wood-Boring Cerambycid.</title>
        <authorList>
            <person name="Scully E.D."/>
            <person name="Hoover K."/>
            <person name="Carlson J.E."/>
            <person name="Tien M."/>
            <person name="Geib S.M."/>
        </authorList>
    </citation>
    <scope>NUCLEOTIDE SEQUENCE</scope>
</reference>
<dbReference type="Pfam" id="PF00078">
    <property type="entry name" value="RVT_1"/>
    <property type="match status" value="1"/>
</dbReference>
<dbReference type="PROSITE" id="PS50878">
    <property type="entry name" value="RT_POL"/>
    <property type="match status" value="1"/>
</dbReference>
<dbReference type="InterPro" id="IPR043502">
    <property type="entry name" value="DNA/RNA_pol_sf"/>
</dbReference>
<dbReference type="GO" id="GO:0004190">
    <property type="term" value="F:aspartic-type endopeptidase activity"/>
    <property type="evidence" value="ECO:0007669"/>
    <property type="project" value="InterPro"/>
</dbReference>
<evidence type="ECO:0000256" key="5">
    <source>
        <dbReference type="ARBA" id="ARBA00022759"/>
    </source>
</evidence>
<dbReference type="GO" id="GO:0015074">
    <property type="term" value="P:DNA integration"/>
    <property type="evidence" value="ECO:0007669"/>
    <property type="project" value="InterPro"/>
</dbReference>
<feature type="compositionally biased region" description="Low complexity" evidence="8">
    <location>
        <begin position="277"/>
        <end position="296"/>
    </location>
</feature>
<protein>
    <recommendedName>
        <fullName evidence="1">RNA-directed DNA polymerase</fullName>
        <ecNumber evidence="1">2.7.7.49</ecNumber>
    </recommendedName>
</protein>
<dbReference type="GO" id="GO:0006508">
    <property type="term" value="P:proteolysis"/>
    <property type="evidence" value="ECO:0007669"/>
    <property type="project" value="InterPro"/>
</dbReference>